<dbReference type="SMART" id="SM00645">
    <property type="entry name" value="Pept_C1"/>
    <property type="match status" value="2"/>
</dbReference>
<dbReference type="InterPro" id="IPR013201">
    <property type="entry name" value="Prot_inhib_I29"/>
</dbReference>
<dbReference type="FunFam" id="3.90.70.10:FF:000006">
    <property type="entry name" value="Cathepsin S"/>
    <property type="match status" value="1"/>
</dbReference>
<evidence type="ECO:0000256" key="5">
    <source>
        <dbReference type="ARBA" id="ARBA00023145"/>
    </source>
</evidence>
<dbReference type="PROSITE" id="PS00139">
    <property type="entry name" value="THIOL_PROTEASE_CYS"/>
    <property type="match status" value="1"/>
</dbReference>
<dbReference type="AlphaFoldDB" id="A0AAN7P7D7"/>
<protein>
    <recommendedName>
        <fullName evidence="12">Cathepsin L</fullName>
    </recommendedName>
</protein>
<dbReference type="InterPro" id="IPR000668">
    <property type="entry name" value="Peptidase_C1A_C"/>
</dbReference>
<accession>A0AAN7P7D7</accession>
<dbReference type="Proteomes" id="UP001353858">
    <property type="component" value="Unassembled WGS sequence"/>
</dbReference>
<dbReference type="SMART" id="SM00848">
    <property type="entry name" value="Inhibitor_I29"/>
    <property type="match status" value="1"/>
</dbReference>
<evidence type="ECO:0000259" key="8">
    <source>
        <dbReference type="SMART" id="SM00645"/>
    </source>
</evidence>
<evidence type="ECO:0000256" key="6">
    <source>
        <dbReference type="ARBA" id="ARBA00023157"/>
    </source>
</evidence>
<keyword evidence="2" id="KW-0645">Protease</keyword>
<feature type="signal peptide" evidence="7">
    <location>
        <begin position="1"/>
        <end position="18"/>
    </location>
</feature>
<evidence type="ECO:0000313" key="11">
    <source>
        <dbReference type="Proteomes" id="UP001353858"/>
    </source>
</evidence>
<evidence type="ECO:0000256" key="7">
    <source>
        <dbReference type="SAM" id="SignalP"/>
    </source>
</evidence>
<dbReference type="InterPro" id="IPR000169">
    <property type="entry name" value="Pept_cys_AS"/>
</dbReference>
<dbReference type="InterPro" id="IPR013128">
    <property type="entry name" value="Peptidase_C1A"/>
</dbReference>
<dbReference type="Pfam" id="PF00112">
    <property type="entry name" value="Peptidase_C1"/>
    <property type="match status" value="1"/>
</dbReference>
<dbReference type="Pfam" id="PF08246">
    <property type="entry name" value="Inhibitor_I29"/>
    <property type="match status" value="1"/>
</dbReference>
<proteinExistence type="inferred from homology"/>
<organism evidence="10 11">
    <name type="scientific">Aquatica leii</name>
    <dbReference type="NCBI Taxonomy" id="1421715"/>
    <lineage>
        <taxon>Eukaryota</taxon>
        <taxon>Metazoa</taxon>
        <taxon>Ecdysozoa</taxon>
        <taxon>Arthropoda</taxon>
        <taxon>Hexapoda</taxon>
        <taxon>Insecta</taxon>
        <taxon>Pterygota</taxon>
        <taxon>Neoptera</taxon>
        <taxon>Endopterygota</taxon>
        <taxon>Coleoptera</taxon>
        <taxon>Polyphaga</taxon>
        <taxon>Elateriformia</taxon>
        <taxon>Elateroidea</taxon>
        <taxon>Lampyridae</taxon>
        <taxon>Luciolinae</taxon>
        <taxon>Aquatica</taxon>
    </lineage>
</organism>
<evidence type="ECO:0000313" key="10">
    <source>
        <dbReference type="EMBL" id="KAK4876096.1"/>
    </source>
</evidence>
<evidence type="ECO:0000256" key="4">
    <source>
        <dbReference type="ARBA" id="ARBA00022807"/>
    </source>
</evidence>
<evidence type="ECO:0000256" key="3">
    <source>
        <dbReference type="ARBA" id="ARBA00022801"/>
    </source>
</evidence>
<comment type="caution">
    <text evidence="10">The sequence shown here is derived from an EMBL/GenBank/DDBJ whole genome shotgun (WGS) entry which is preliminary data.</text>
</comment>
<keyword evidence="5" id="KW-0865">Zymogen</keyword>
<keyword evidence="11" id="KW-1185">Reference proteome</keyword>
<dbReference type="GO" id="GO:0006508">
    <property type="term" value="P:proteolysis"/>
    <property type="evidence" value="ECO:0007669"/>
    <property type="project" value="UniProtKB-KW"/>
</dbReference>
<evidence type="ECO:0000259" key="9">
    <source>
        <dbReference type="SMART" id="SM00848"/>
    </source>
</evidence>
<dbReference type="PROSITE" id="PS00639">
    <property type="entry name" value="THIOL_PROTEASE_HIS"/>
    <property type="match status" value="2"/>
</dbReference>
<dbReference type="SUPFAM" id="SSF54001">
    <property type="entry name" value="Cysteine proteinases"/>
    <property type="match status" value="2"/>
</dbReference>
<feature type="domain" description="Cathepsin propeptide inhibitor" evidence="9">
    <location>
        <begin position="26"/>
        <end position="86"/>
    </location>
</feature>
<dbReference type="PANTHER" id="PTHR12411">
    <property type="entry name" value="CYSTEINE PROTEASE FAMILY C1-RELATED"/>
    <property type="match status" value="1"/>
</dbReference>
<feature type="domain" description="Peptidase C1A papain C-terminal" evidence="8">
    <location>
        <begin position="115"/>
        <end position="283"/>
    </location>
</feature>
<dbReference type="InterPro" id="IPR025660">
    <property type="entry name" value="Pept_his_AS"/>
</dbReference>
<evidence type="ECO:0000256" key="1">
    <source>
        <dbReference type="ARBA" id="ARBA00008455"/>
    </source>
</evidence>
<dbReference type="GO" id="GO:0008234">
    <property type="term" value="F:cysteine-type peptidase activity"/>
    <property type="evidence" value="ECO:0007669"/>
    <property type="project" value="UniProtKB-KW"/>
</dbReference>
<dbReference type="Gene3D" id="3.90.70.10">
    <property type="entry name" value="Cysteine proteinases"/>
    <property type="match status" value="2"/>
</dbReference>
<sequence length="416" mass="46431">MKLIVLVVAFTASQVTSSNDLIEEKWITFKNNFRKQYSNRVEETNRLKIFNENLKTIDAHNKKYEKGLVSYTLGINQFSDLLHSEFIEQTSCLKQNFRFLQHFNQTFIVPENIKLDSRVDWRSKGAVTPVKDQGECGSCWAFSTTGAIEGQNFLQNGKLISLSEQNLVDCSTANSGCDGGSPILAYQYVIKNKGIDTEESYPYQAQKGTCQFNPNNVGAQVYEYKLVAEDSEDDLKYAVATVGPVSVLIDSTDMQHYQNGVYNNSNCKKMNVDHAVLVVGYGTTKKVSLSEQNLMDCSSLYGGCHGGTQEEPYDYVIKNHGIDTEKSYPYQYQVETCQFNPNNVGAHVYGYKSVTENSENDLKSAVALVGPIATSIDAQYIDDYQSGIYNNPECTKSLNHGVLIVGYGTSKKGVDY</sequence>
<keyword evidence="7" id="KW-0732">Signal</keyword>
<gene>
    <name evidence="10" type="ORF">RN001_012518</name>
</gene>
<dbReference type="PRINTS" id="PR00705">
    <property type="entry name" value="PAPAIN"/>
</dbReference>
<evidence type="ECO:0008006" key="12">
    <source>
        <dbReference type="Google" id="ProtNLM"/>
    </source>
</evidence>
<dbReference type="InterPro" id="IPR038765">
    <property type="entry name" value="Papain-like_cys_pep_sf"/>
</dbReference>
<keyword evidence="4" id="KW-0788">Thiol protease</keyword>
<evidence type="ECO:0000256" key="2">
    <source>
        <dbReference type="ARBA" id="ARBA00022670"/>
    </source>
</evidence>
<keyword evidence="3" id="KW-0378">Hydrolase</keyword>
<comment type="similarity">
    <text evidence="1">Belongs to the peptidase C1 family.</text>
</comment>
<dbReference type="EMBL" id="JARPUR010000005">
    <property type="protein sequence ID" value="KAK4876096.1"/>
    <property type="molecule type" value="Genomic_DNA"/>
</dbReference>
<keyword evidence="6" id="KW-1015">Disulfide bond</keyword>
<feature type="chain" id="PRO_5042832014" description="Cathepsin L" evidence="7">
    <location>
        <begin position="19"/>
        <end position="416"/>
    </location>
</feature>
<dbReference type="InterPro" id="IPR039417">
    <property type="entry name" value="Peptidase_C1A_papain-like"/>
</dbReference>
<feature type="domain" description="Peptidase C1A papain C-terminal" evidence="8">
    <location>
        <begin position="284"/>
        <end position="415"/>
    </location>
</feature>
<reference evidence="11" key="1">
    <citation type="submission" date="2023-01" db="EMBL/GenBank/DDBJ databases">
        <title>Key to firefly adult light organ development and bioluminescence: homeobox transcription factors regulate luciferase expression and transportation to peroxisome.</title>
        <authorList>
            <person name="Fu X."/>
        </authorList>
    </citation>
    <scope>NUCLEOTIDE SEQUENCE [LARGE SCALE GENOMIC DNA]</scope>
</reference>
<name>A0AAN7P7D7_9COLE</name>
<dbReference type="CDD" id="cd02248">
    <property type="entry name" value="Peptidase_C1A"/>
    <property type="match status" value="1"/>
</dbReference>